<organism evidence="6 8">
    <name type="scientific">Brachybacterium saurashtrense</name>
    <dbReference type="NCBI Taxonomy" id="556288"/>
    <lineage>
        <taxon>Bacteria</taxon>
        <taxon>Bacillati</taxon>
        <taxon>Actinomycetota</taxon>
        <taxon>Actinomycetes</taxon>
        <taxon>Micrococcales</taxon>
        <taxon>Dermabacteraceae</taxon>
        <taxon>Brachybacterium</taxon>
    </lineage>
</organism>
<dbReference type="PANTHER" id="PTHR37419">
    <property type="entry name" value="SERINE/THREONINE-PROTEIN KINASE TOXIN HIPA"/>
    <property type="match status" value="1"/>
</dbReference>
<evidence type="ECO:0000313" key="6">
    <source>
        <dbReference type="EMBL" id="RRR21724.1"/>
    </source>
</evidence>
<evidence type="ECO:0000313" key="8">
    <source>
        <dbReference type="Proteomes" id="UP000282185"/>
    </source>
</evidence>
<dbReference type="EMBL" id="CP031356">
    <property type="protein sequence ID" value="AXK45040.1"/>
    <property type="molecule type" value="Genomic_DNA"/>
</dbReference>
<protein>
    <submittedName>
        <fullName evidence="6">Type II toxin-antitoxin system HipA family toxin</fullName>
    </submittedName>
</protein>
<keyword evidence="3" id="KW-0418">Kinase</keyword>
<name>A0A345YM88_9MICO</name>
<evidence type="ECO:0000256" key="1">
    <source>
        <dbReference type="ARBA" id="ARBA00010164"/>
    </source>
</evidence>
<dbReference type="Pfam" id="PF07804">
    <property type="entry name" value="HipA_C"/>
    <property type="match status" value="1"/>
</dbReference>
<dbReference type="Proteomes" id="UP000282185">
    <property type="component" value="Unassembled WGS sequence"/>
</dbReference>
<dbReference type="InterPro" id="IPR012893">
    <property type="entry name" value="HipA-like_C"/>
</dbReference>
<dbReference type="Gene3D" id="1.10.1070.20">
    <property type="match status" value="1"/>
</dbReference>
<keyword evidence="7" id="KW-1185">Reference proteome</keyword>
<evidence type="ECO:0000256" key="2">
    <source>
        <dbReference type="ARBA" id="ARBA00022679"/>
    </source>
</evidence>
<reference evidence="5 7" key="1">
    <citation type="submission" date="2018-07" db="EMBL/GenBank/DDBJ databases">
        <title>Brachybacterium saurashtrense DSM 23186 genome sequence.</title>
        <authorList>
            <person name="Guo L."/>
        </authorList>
    </citation>
    <scope>NUCLEOTIDE SEQUENCE [LARGE SCALE GENOMIC DNA]</scope>
    <source>
        <strain evidence="5 7">DSM 23186</strain>
    </source>
</reference>
<feature type="domain" description="HipA-like C-terminal" evidence="4">
    <location>
        <begin position="52"/>
        <end position="270"/>
    </location>
</feature>
<evidence type="ECO:0000313" key="7">
    <source>
        <dbReference type="Proteomes" id="UP000254236"/>
    </source>
</evidence>
<dbReference type="GO" id="GO:0004674">
    <property type="term" value="F:protein serine/threonine kinase activity"/>
    <property type="evidence" value="ECO:0007669"/>
    <property type="project" value="TreeGrafter"/>
</dbReference>
<evidence type="ECO:0000259" key="4">
    <source>
        <dbReference type="Pfam" id="PF07804"/>
    </source>
</evidence>
<dbReference type="Proteomes" id="UP000254236">
    <property type="component" value="Chromosome"/>
</dbReference>
<evidence type="ECO:0000256" key="3">
    <source>
        <dbReference type="ARBA" id="ARBA00022777"/>
    </source>
</evidence>
<dbReference type="GO" id="GO:0005829">
    <property type="term" value="C:cytosol"/>
    <property type="evidence" value="ECO:0007669"/>
    <property type="project" value="TreeGrafter"/>
</dbReference>
<proteinExistence type="inferred from homology"/>
<comment type="similarity">
    <text evidence="1">Belongs to the HipA Ser/Thr kinase family.</text>
</comment>
<dbReference type="EMBL" id="QSWH01000006">
    <property type="protein sequence ID" value="RRR21724.1"/>
    <property type="molecule type" value="Genomic_DNA"/>
</dbReference>
<dbReference type="AlphaFoldDB" id="A0A345YM88"/>
<sequence length="301" mass="32309">MTLLLAVGADAPGDVQVVPAGSVPAEPSPLADADPAHLDFRSLTDAPDRHALPGVQAKASATMLTSPFTTTAERALLKIDPPDHPHLVANEELHLAAARALRLPVAEHRVVRDGQGVPGLLVTRFDRVLVEDGASDRLAMEDAAQVLDVLPAAKYAVTSEEAALALARRTAAPMLAVRNLYLQFLFAWLTGNGDLHAKNISILRAPDGRWQVAPIYDVPCTAVYRDFTMALSVDGRTTSLRTRHWESFADSLGLPPPAARSAMALALRAAQKADLRTLPFEGSPLHVALREIGHRRAQLEP</sequence>
<keyword evidence="2" id="KW-0808">Transferase</keyword>
<dbReference type="PANTHER" id="PTHR37419:SF1">
    <property type="entry name" value="SERINE_THREONINE-PROTEIN KINASE TOXIN HIPA"/>
    <property type="match status" value="1"/>
</dbReference>
<reference evidence="6 8" key="2">
    <citation type="submission" date="2018-08" db="EMBL/GenBank/DDBJ databases">
        <title>Brachybacterium saurashtrense DSM 23186.</title>
        <authorList>
            <person name="Li Y."/>
        </authorList>
    </citation>
    <scope>NUCLEOTIDE SEQUENCE [LARGE SCALE GENOMIC DNA]</scope>
    <source>
        <strain evidence="6 8">DSM 23186</strain>
    </source>
</reference>
<dbReference type="InterPro" id="IPR052028">
    <property type="entry name" value="HipA_Ser/Thr_kinase"/>
</dbReference>
<dbReference type="OrthoDB" id="3182374at2"/>
<dbReference type="KEGG" id="bsau:DWV08_05040"/>
<evidence type="ECO:0000313" key="5">
    <source>
        <dbReference type="EMBL" id="AXK45040.1"/>
    </source>
</evidence>
<accession>A0A345YM88</accession>
<gene>
    <name evidence="5" type="ORF">DWV08_05040</name>
    <name evidence="6" type="ORF">DXU92_13615</name>
</gene>